<dbReference type="AlphaFoldDB" id="A0A1E5SZY5"/>
<keyword evidence="6" id="KW-0500">Molybdenum</keyword>
<comment type="caution">
    <text evidence="8">The sequence shown here is derived from an EMBL/GenBank/DDBJ whole genome shotgun (WGS) entry which is preliminary data.</text>
</comment>
<dbReference type="CDD" id="cd00887">
    <property type="entry name" value="MoeA"/>
    <property type="match status" value="1"/>
</dbReference>
<evidence type="ECO:0000256" key="2">
    <source>
        <dbReference type="ARBA" id="ARBA00005046"/>
    </source>
</evidence>
<dbReference type="Proteomes" id="UP000095552">
    <property type="component" value="Unassembled WGS sequence"/>
</dbReference>
<dbReference type="InterPro" id="IPR036688">
    <property type="entry name" value="MoeA_C_domain_IV_sf"/>
</dbReference>
<sequence>MIKYHEALETISKHPLSPKTGLLSLEEINGHVLNEDVYADRDFPPFDRVTMDGISINYESYKNGQRRFEIENTIGAGMPQASLEDTSKCMQIMTGAMLPLNADTVIRYEDITIEEDIATINIDTIKFQQNVHFKGEDKKQGAIVLSKGTVLGAPEMIIAASIGRPNLEVLLPPKAAIITTGDELVGIDETPLDHEIRRSSNYGVQDLLKIWNINAKQHHLKDDKELMKSELSSIIETVDLLVLTGGVSRGKFDFLPEVLEELGVVKHFHKVKQRPGKPFWFGTTPNGTTVFALPGNPVSTFACANIYIRHWLELSLGIQTSPIYVKLNQDIEFMPPLTYFLECSVESNERGELEATPIRGHGSGDFANMSQANGFIILPSDKNKFKKGEVYPYLFYRKI</sequence>
<dbReference type="PANTHER" id="PTHR10192">
    <property type="entry name" value="MOLYBDOPTERIN BIOSYNTHESIS PROTEIN"/>
    <property type="match status" value="1"/>
</dbReference>
<comment type="cofactor">
    <cofactor evidence="6">
        <name>Mg(2+)</name>
        <dbReference type="ChEBI" id="CHEBI:18420"/>
    </cofactor>
</comment>
<dbReference type="RefSeq" id="WP_069836196.1">
    <property type="nucleotide sequence ID" value="NZ_MDGQ01000005.1"/>
</dbReference>
<keyword evidence="4 6" id="KW-0501">Molybdenum cofactor biosynthesis</keyword>
<comment type="pathway">
    <text evidence="2 6">Cofactor biosynthesis; molybdopterin biosynthesis.</text>
</comment>
<evidence type="ECO:0000256" key="6">
    <source>
        <dbReference type="RuleBase" id="RU365090"/>
    </source>
</evidence>
<keyword evidence="6" id="KW-0808">Transferase</keyword>
<dbReference type="NCBIfam" id="TIGR00177">
    <property type="entry name" value="molyb_syn"/>
    <property type="match status" value="1"/>
</dbReference>
<keyword evidence="9" id="KW-1185">Reference proteome</keyword>
<evidence type="ECO:0000313" key="9">
    <source>
        <dbReference type="Proteomes" id="UP000095552"/>
    </source>
</evidence>
<dbReference type="GO" id="GO:0061599">
    <property type="term" value="F:molybdopterin molybdotransferase activity"/>
    <property type="evidence" value="ECO:0007669"/>
    <property type="project" value="UniProtKB-UniRule"/>
</dbReference>
<dbReference type="Gene3D" id="2.170.190.11">
    <property type="entry name" value="Molybdopterin biosynthesis moea protein, domain 3"/>
    <property type="match status" value="1"/>
</dbReference>
<dbReference type="UniPathway" id="UPA00344"/>
<feature type="domain" description="MoaB/Mog" evidence="7">
    <location>
        <begin position="176"/>
        <end position="314"/>
    </location>
</feature>
<dbReference type="Pfam" id="PF00994">
    <property type="entry name" value="MoCF_biosynth"/>
    <property type="match status" value="1"/>
</dbReference>
<dbReference type="Pfam" id="PF03453">
    <property type="entry name" value="MoeA_N"/>
    <property type="match status" value="1"/>
</dbReference>
<dbReference type="EMBL" id="MDGQ01000005">
    <property type="protein sequence ID" value="OEK04692.1"/>
    <property type="molecule type" value="Genomic_DNA"/>
</dbReference>
<evidence type="ECO:0000313" key="8">
    <source>
        <dbReference type="EMBL" id="OEK04692.1"/>
    </source>
</evidence>
<comment type="function">
    <text evidence="1 6">Catalyzes the insertion of molybdate into adenylated molybdopterin with the concomitant release of AMP.</text>
</comment>
<accession>A0A1E5SZY5</accession>
<dbReference type="STRING" id="1563681.BFP71_14675"/>
<dbReference type="SMART" id="SM00852">
    <property type="entry name" value="MoCF_biosynth"/>
    <property type="match status" value="1"/>
</dbReference>
<dbReference type="Pfam" id="PF03454">
    <property type="entry name" value="MoeA_C"/>
    <property type="match status" value="1"/>
</dbReference>
<name>A0A1E5SZY5_9BACT</name>
<dbReference type="GO" id="GO:0046872">
    <property type="term" value="F:metal ion binding"/>
    <property type="evidence" value="ECO:0007669"/>
    <property type="project" value="UniProtKB-UniRule"/>
</dbReference>
<evidence type="ECO:0000259" key="7">
    <source>
        <dbReference type="SMART" id="SM00852"/>
    </source>
</evidence>
<dbReference type="InterPro" id="IPR005110">
    <property type="entry name" value="MoeA_linker/N"/>
</dbReference>
<proteinExistence type="inferred from homology"/>
<evidence type="ECO:0000256" key="3">
    <source>
        <dbReference type="ARBA" id="ARBA00010763"/>
    </source>
</evidence>
<evidence type="ECO:0000256" key="1">
    <source>
        <dbReference type="ARBA" id="ARBA00002901"/>
    </source>
</evidence>
<dbReference type="InterPro" id="IPR036135">
    <property type="entry name" value="MoeA_linker/N_sf"/>
</dbReference>
<dbReference type="Gene3D" id="3.90.105.10">
    <property type="entry name" value="Molybdopterin biosynthesis moea protein, domain 2"/>
    <property type="match status" value="1"/>
</dbReference>
<dbReference type="SUPFAM" id="SSF63867">
    <property type="entry name" value="MoeA C-terminal domain-like"/>
    <property type="match status" value="1"/>
</dbReference>
<keyword evidence="6" id="KW-0460">Magnesium</keyword>
<dbReference type="InterPro" id="IPR036425">
    <property type="entry name" value="MoaB/Mog-like_dom_sf"/>
</dbReference>
<protein>
    <recommendedName>
        <fullName evidence="6">Molybdopterin molybdenumtransferase</fullName>
        <ecNumber evidence="6">2.10.1.1</ecNumber>
    </recommendedName>
</protein>
<keyword evidence="6" id="KW-0479">Metal-binding</keyword>
<dbReference type="OrthoDB" id="9804758at2"/>
<comment type="catalytic activity">
    <reaction evidence="5">
        <text>adenylyl-molybdopterin + molybdate = Mo-molybdopterin + AMP + H(+)</text>
        <dbReference type="Rhea" id="RHEA:35047"/>
        <dbReference type="ChEBI" id="CHEBI:15378"/>
        <dbReference type="ChEBI" id="CHEBI:36264"/>
        <dbReference type="ChEBI" id="CHEBI:62727"/>
        <dbReference type="ChEBI" id="CHEBI:71302"/>
        <dbReference type="ChEBI" id="CHEBI:456215"/>
        <dbReference type="EC" id="2.10.1.1"/>
    </reaction>
</comment>
<dbReference type="InterPro" id="IPR038987">
    <property type="entry name" value="MoeA-like"/>
</dbReference>
<dbReference type="EC" id="2.10.1.1" evidence="6"/>
<reference evidence="8 9" key="1">
    <citation type="submission" date="2016-08" db="EMBL/GenBank/DDBJ databases">
        <title>Draft genome of Fabibacter sp. strain SK-8.</title>
        <authorList>
            <person name="Wong S.-K."/>
            <person name="Hamasaki K."/>
            <person name="Yoshizawa S."/>
        </authorList>
    </citation>
    <scope>NUCLEOTIDE SEQUENCE [LARGE SCALE GENOMIC DNA]</scope>
    <source>
        <strain evidence="8 9">SK-8</strain>
    </source>
</reference>
<dbReference type="InterPro" id="IPR001453">
    <property type="entry name" value="MoaB/Mog_dom"/>
</dbReference>
<dbReference type="PANTHER" id="PTHR10192:SF5">
    <property type="entry name" value="GEPHYRIN"/>
    <property type="match status" value="1"/>
</dbReference>
<dbReference type="Gene3D" id="3.40.980.10">
    <property type="entry name" value="MoaB/Mog-like domain"/>
    <property type="match status" value="1"/>
</dbReference>
<comment type="similarity">
    <text evidence="3 6">Belongs to the MoeA family.</text>
</comment>
<dbReference type="GO" id="GO:0005829">
    <property type="term" value="C:cytosol"/>
    <property type="evidence" value="ECO:0007669"/>
    <property type="project" value="TreeGrafter"/>
</dbReference>
<evidence type="ECO:0000256" key="4">
    <source>
        <dbReference type="ARBA" id="ARBA00023150"/>
    </source>
</evidence>
<gene>
    <name evidence="8" type="ORF">BFP71_14675</name>
</gene>
<organism evidence="8 9">
    <name type="scientific">Roseivirga misakiensis</name>
    <dbReference type="NCBI Taxonomy" id="1563681"/>
    <lineage>
        <taxon>Bacteria</taxon>
        <taxon>Pseudomonadati</taxon>
        <taxon>Bacteroidota</taxon>
        <taxon>Cytophagia</taxon>
        <taxon>Cytophagales</taxon>
        <taxon>Roseivirgaceae</taxon>
        <taxon>Roseivirga</taxon>
    </lineage>
</organism>
<dbReference type="InterPro" id="IPR005111">
    <property type="entry name" value="MoeA_C_domain_IV"/>
</dbReference>
<dbReference type="GO" id="GO:0006777">
    <property type="term" value="P:Mo-molybdopterin cofactor biosynthetic process"/>
    <property type="evidence" value="ECO:0007669"/>
    <property type="project" value="UniProtKB-UniRule"/>
</dbReference>
<dbReference type="PROSITE" id="PS01079">
    <property type="entry name" value="MOCF_BIOSYNTHESIS_2"/>
    <property type="match status" value="1"/>
</dbReference>
<dbReference type="InterPro" id="IPR008284">
    <property type="entry name" value="MoCF_biosynth_CS"/>
</dbReference>
<dbReference type="Gene3D" id="2.40.340.10">
    <property type="entry name" value="MoeA, C-terminal, domain IV"/>
    <property type="match status" value="1"/>
</dbReference>
<evidence type="ECO:0000256" key="5">
    <source>
        <dbReference type="ARBA" id="ARBA00047317"/>
    </source>
</evidence>
<dbReference type="SUPFAM" id="SSF63882">
    <property type="entry name" value="MoeA N-terminal region -like"/>
    <property type="match status" value="1"/>
</dbReference>
<dbReference type="SUPFAM" id="SSF53218">
    <property type="entry name" value="Molybdenum cofactor biosynthesis proteins"/>
    <property type="match status" value="1"/>
</dbReference>